<dbReference type="Proteomes" id="UP000192796">
    <property type="component" value="Unassembled WGS sequence"/>
</dbReference>
<feature type="chain" id="PRO_5012551452" evidence="1">
    <location>
        <begin position="23"/>
        <end position="540"/>
    </location>
</feature>
<proteinExistence type="predicted"/>
<dbReference type="STRING" id="1703345.A3860_26875"/>
<protein>
    <submittedName>
        <fullName evidence="2">Uncharacterized protein</fullName>
    </submittedName>
</protein>
<comment type="caution">
    <text evidence="2">The sequence shown here is derived from an EMBL/GenBank/DDBJ whole genome shotgun (WGS) entry which is preliminary data.</text>
</comment>
<gene>
    <name evidence="2" type="ORF">A3860_26875</name>
</gene>
<reference evidence="2 3" key="1">
    <citation type="submission" date="2016-03" db="EMBL/GenBank/DDBJ databases">
        <title>Niastella vici sp. nov., isolated from farmland soil.</title>
        <authorList>
            <person name="Chen L."/>
            <person name="Wang D."/>
            <person name="Yang S."/>
            <person name="Wang G."/>
        </authorList>
    </citation>
    <scope>NUCLEOTIDE SEQUENCE [LARGE SCALE GENOMIC DNA]</scope>
    <source>
        <strain evidence="2 3">DJ57</strain>
    </source>
</reference>
<keyword evidence="3" id="KW-1185">Reference proteome</keyword>
<organism evidence="2 3">
    <name type="scientific">Niastella vici</name>
    <dbReference type="NCBI Taxonomy" id="1703345"/>
    <lineage>
        <taxon>Bacteria</taxon>
        <taxon>Pseudomonadati</taxon>
        <taxon>Bacteroidota</taxon>
        <taxon>Chitinophagia</taxon>
        <taxon>Chitinophagales</taxon>
        <taxon>Chitinophagaceae</taxon>
        <taxon>Niastella</taxon>
    </lineage>
</organism>
<feature type="signal peptide" evidence="1">
    <location>
        <begin position="1"/>
        <end position="22"/>
    </location>
</feature>
<dbReference type="OrthoDB" id="1488726at2"/>
<dbReference type="EMBL" id="LVYD01000049">
    <property type="protein sequence ID" value="OQP62638.1"/>
    <property type="molecule type" value="Genomic_DNA"/>
</dbReference>
<keyword evidence="1" id="KW-0732">Signal</keyword>
<name>A0A1V9FWG4_9BACT</name>
<dbReference type="RefSeq" id="WP_081148444.1">
    <property type="nucleotide sequence ID" value="NZ_LVYD01000049.1"/>
</dbReference>
<evidence type="ECO:0000313" key="3">
    <source>
        <dbReference type="Proteomes" id="UP000192796"/>
    </source>
</evidence>
<sequence>MRKLFPTAITLCVLLFSCTNHKKTAIKTTPAFKQTALDSVYMAIRPAIQTFTINNSKGTRIKAANGTEVLVPADCFVTADGDKVENVQLEIVEAFSLPQFVTSGLATISDGKLLISNGMLYINAKSGEQNLQLKEGTALTVSMPTMKSANGFQLFTGDGDNWTVDSSVQEDYYEMPLPLDLLYPEGNNFFWYCIKDGYHVLDSNVVTVTNKKYENTVIATEAFRKRYYALMFMMFHTSYFENPGDTIPDSDCKDQKFNLDIWKVYFEHPNRSFKQSDSIAEKMYVDYFKANKEKIAAYCDEANKRARRYYDNYTDTDYVFDFRKKSLEEDYMEPLYWFPAPRRELKLIDDHGVNLEATNAYDQLVAKGVNKNEANEIMTYHFRRQDKIRKLQSIKDSIVKHNKVMKQYESALFTINKLGWINCDKFYDDPNAGKAYITVTTRKSKPLNNVDYSLVIPSLNVRLSAFQDSSGNYSFTDKEGMYTKLPIGREAVITGISRQHDSVFYASERIKISDGLNINLPMNYIKTNSLKDSLQLALKN</sequence>
<dbReference type="PROSITE" id="PS51257">
    <property type="entry name" value="PROKAR_LIPOPROTEIN"/>
    <property type="match status" value="1"/>
</dbReference>
<accession>A0A1V9FWG4</accession>
<evidence type="ECO:0000313" key="2">
    <source>
        <dbReference type="EMBL" id="OQP62638.1"/>
    </source>
</evidence>
<dbReference type="AlphaFoldDB" id="A0A1V9FWG4"/>
<evidence type="ECO:0000256" key="1">
    <source>
        <dbReference type="SAM" id="SignalP"/>
    </source>
</evidence>